<accession>A0A7X3LRM5</accession>
<dbReference type="PANTHER" id="PTHR38657">
    <property type="entry name" value="SLR1343 PROTEIN"/>
    <property type="match status" value="1"/>
</dbReference>
<dbReference type="InterPro" id="IPR007357">
    <property type="entry name" value="PhrB-like"/>
</dbReference>
<dbReference type="InterPro" id="IPR014729">
    <property type="entry name" value="Rossmann-like_a/b/a_fold"/>
</dbReference>
<dbReference type="GO" id="GO:0016829">
    <property type="term" value="F:lyase activity"/>
    <property type="evidence" value="ECO:0007669"/>
    <property type="project" value="UniProtKB-KW"/>
</dbReference>
<keyword evidence="1" id="KW-0456">Lyase</keyword>
<evidence type="ECO:0000313" key="2">
    <source>
        <dbReference type="Proteomes" id="UP000433101"/>
    </source>
</evidence>
<name>A0A7X3LRM5_9HYPH</name>
<evidence type="ECO:0000313" key="1">
    <source>
        <dbReference type="EMBL" id="MXN63833.1"/>
    </source>
</evidence>
<dbReference type="InterPro" id="IPR036134">
    <property type="entry name" value="Crypto/Photolyase_FAD-like_sf"/>
</dbReference>
<dbReference type="Gene3D" id="1.10.579.10">
    <property type="entry name" value="DNA Cyclobutane Dipyrimidine Photolyase, subunit A, domain 3"/>
    <property type="match status" value="1"/>
</dbReference>
<reference evidence="1 2" key="1">
    <citation type="submission" date="2019-12" db="EMBL/GenBank/DDBJ databases">
        <authorList>
            <person name="Li M."/>
        </authorList>
    </citation>
    <scope>NUCLEOTIDE SEQUENCE [LARGE SCALE GENOMIC DNA]</scope>
    <source>
        <strain evidence="1 2">GBMRC 2046</strain>
    </source>
</reference>
<sequence length="506" mass="58162">MAALRFILGDQLSRDIASLSDLEPGDVIFMCELMSEATYVRHHKKKIAFILSAMRHFAESLEGEGIEVDYVRLDDPQNTGSFTGELKRAVVRHAPQRIIVTHPGEWRVLEEMKTWESRLGIPVEIRPDGRFFASLEDFRRFAEGRKELRMEWFYREMRRKTGLLMEGDKPAGSAWNFDRENRKSLPADMKLPERIGFQPDETTRMVIELVDGGFDGHMGKATGMGFPVTRDEALMALDHFIEACLPFFGDYQDAMKEGAPFLFHSLLSAPLNVGLLCPREICREAEDAWREGRAPLNAVEGFIRQILGWREYVRGLYWLKMPDYPKSNFFGADRDLPWFYWSGETDMACMAAAIGETRENAYAHHIQRLMLTGNFALLAGIDPAQVEEWYLAVYADAYEWVELPNTHGMALFADGGLMASKPYAASANYIQRMSDYCTGCRYSPKAKDMQNLCPFNALYWDFMARNREKLGANPRLGMVYRTLDRMDKARMNTLRKRAREFLNSLE</sequence>
<gene>
    <name evidence="1" type="ORF">GR183_02860</name>
</gene>
<dbReference type="SUPFAM" id="SSF48173">
    <property type="entry name" value="Cryptochrome/photolyase FAD-binding domain"/>
    <property type="match status" value="1"/>
</dbReference>
<dbReference type="Gene3D" id="1.10.10.1710">
    <property type="entry name" value="Deoxyribodipyrimidine photolyase-related"/>
    <property type="match status" value="1"/>
</dbReference>
<dbReference type="RefSeq" id="WP_160774057.1">
    <property type="nucleotide sequence ID" value="NZ_WUMV01000001.1"/>
</dbReference>
<dbReference type="EMBL" id="WUMV01000001">
    <property type="protein sequence ID" value="MXN63833.1"/>
    <property type="molecule type" value="Genomic_DNA"/>
</dbReference>
<keyword evidence="2" id="KW-1185">Reference proteome</keyword>
<organism evidence="1 2">
    <name type="scientific">Stappia sediminis</name>
    <dbReference type="NCBI Taxonomy" id="2692190"/>
    <lineage>
        <taxon>Bacteria</taxon>
        <taxon>Pseudomonadati</taxon>
        <taxon>Pseudomonadota</taxon>
        <taxon>Alphaproteobacteria</taxon>
        <taxon>Hyphomicrobiales</taxon>
        <taxon>Stappiaceae</taxon>
        <taxon>Stappia</taxon>
    </lineage>
</organism>
<dbReference type="Pfam" id="PF04244">
    <property type="entry name" value="DPRP"/>
    <property type="match status" value="1"/>
</dbReference>
<dbReference type="AlphaFoldDB" id="A0A7X3LRM5"/>
<dbReference type="InterPro" id="IPR052551">
    <property type="entry name" value="UV-DNA_repair_photolyase"/>
</dbReference>
<dbReference type="Gene3D" id="3.40.50.620">
    <property type="entry name" value="HUPs"/>
    <property type="match status" value="1"/>
</dbReference>
<dbReference type="Proteomes" id="UP000433101">
    <property type="component" value="Unassembled WGS sequence"/>
</dbReference>
<protein>
    <submittedName>
        <fullName evidence="1">Cryptochrome/photolyase family protein</fullName>
    </submittedName>
</protein>
<proteinExistence type="predicted"/>
<dbReference type="PANTHER" id="PTHR38657:SF1">
    <property type="entry name" value="SLR1343 PROTEIN"/>
    <property type="match status" value="1"/>
</dbReference>
<dbReference type="Gene3D" id="1.25.40.80">
    <property type="match status" value="1"/>
</dbReference>
<comment type="caution">
    <text evidence="1">The sequence shown here is derived from an EMBL/GenBank/DDBJ whole genome shotgun (WGS) entry which is preliminary data.</text>
</comment>